<protein>
    <recommendedName>
        <fullName evidence="5">DUF4190 domain-containing protein</fullName>
    </recommendedName>
</protein>
<dbReference type="RefSeq" id="WP_387699180.1">
    <property type="nucleotide sequence ID" value="NZ_JBIAMX010000002.1"/>
</dbReference>
<comment type="caution">
    <text evidence="3">The sequence shown here is derived from an EMBL/GenBank/DDBJ whole genome shotgun (WGS) entry which is preliminary data.</text>
</comment>
<evidence type="ECO:0000256" key="2">
    <source>
        <dbReference type="SAM" id="Phobius"/>
    </source>
</evidence>
<evidence type="ECO:0008006" key="5">
    <source>
        <dbReference type="Google" id="ProtNLM"/>
    </source>
</evidence>
<keyword evidence="4" id="KW-1185">Reference proteome</keyword>
<feature type="compositionally biased region" description="Pro residues" evidence="1">
    <location>
        <begin position="46"/>
        <end position="66"/>
    </location>
</feature>
<evidence type="ECO:0000313" key="3">
    <source>
        <dbReference type="EMBL" id="MFF0542198.1"/>
    </source>
</evidence>
<dbReference type="EMBL" id="JBIAMX010000002">
    <property type="protein sequence ID" value="MFF0542198.1"/>
    <property type="molecule type" value="Genomic_DNA"/>
</dbReference>
<feature type="region of interest" description="Disordered" evidence="1">
    <location>
        <begin position="1"/>
        <end position="66"/>
    </location>
</feature>
<name>A0ABW6PIK6_9NOCA</name>
<evidence type="ECO:0000313" key="4">
    <source>
        <dbReference type="Proteomes" id="UP001601444"/>
    </source>
</evidence>
<sequence>MTEPFDKTAGLPAIPAEPPTPPAPLARHPRQNPAPAAPSPLEAAYPPRPIAPSYPPASATPPFNNPPYPAVAHPVPQGYAMPPGYPMPTISITQNNTGGAPIIVRRGTNHGLHLVLTLLTCGLWLPVWIILAIFEAMNRK</sequence>
<keyword evidence="2" id="KW-1133">Transmembrane helix</keyword>
<accession>A0ABW6PIK6</accession>
<dbReference type="Proteomes" id="UP001601444">
    <property type="component" value="Unassembled WGS sequence"/>
</dbReference>
<keyword evidence="2" id="KW-0472">Membrane</keyword>
<proteinExistence type="predicted"/>
<evidence type="ECO:0000256" key="1">
    <source>
        <dbReference type="SAM" id="MobiDB-lite"/>
    </source>
</evidence>
<reference evidence="3 4" key="1">
    <citation type="submission" date="2024-10" db="EMBL/GenBank/DDBJ databases">
        <title>The Natural Products Discovery Center: Release of the First 8490 Sequenced Strains for Exploring Actinobacteria Biosynthetic Diversity.</title>
        <authorList>
            <person name="Kalkreuter E."/>
            <person name="Kautsar S.A."/>
            <person name="Yang D."/>
            <person name="Bader C.D."/>
            <person name="Teijaro C.N."/>
            <person name="Fluegel L."/>
            <person name="Davis C.M."/>
            <person name="Simpson J.R."/>
            <person name="Lauterbach L."/>
            <person name="Steele A.D."/>
            <person name="Gui C."/>
            <person name="Meng S."/>
            <person name="Li G."/>
            <person name="Viehrig K."/>
            <person name="Ye F."/>
            <person name="Su P."/>
            <person name="Kiefer A.F."/>
            <person name="Nichols A."/>
            <person name="Cepeda A.J."/>
            <person name="Yan W."/>
            <person name="Fan B."/>
            <person name="Jiang Y."/>
            <person name="Adhikari A."/>
            <person name="Zheng C.-J."/>
            <person name="Schuster L."/>
            <person name="Cowan T.M."/>
            <person name="Smanski M.J."/>
            <person name="Chevrette M.G."/>
            <person name="De Carvalho L.P.S."/>
            <person name="Shen B."/>
        </authorList>
    </citation>
    <scope>NUCLEOTIDE SEQUENCE [LARGE SCALE GENOMIC DNA]</scope>
    <source>
        <strain evidence="3 4">NPDC004045</strain>
    </source>
</reference>
<keyword evidence="2" id="KW-0812">Transmembrane</keyword>
<organism evidence="3 4">
    <name type="scientific">Nocardia thailandica</name>
    <dbReference type="NCBI Taxonomy" id="257275"/>
    <lineage>
        <taxon>Bacteria</taxon>
        <taxon>Bacillati</taxon>
        <taxon>Actinomycetota</taxon>
        <taxon>Actinomycetes</taxon>
        <taxon>Mycobacteriales</taxon>
        <taxon>Nocardiaceae</taxon>
        <taxon>Nocardia</taxon>
    </lineage>
</organism>
<feature type="transmembrane region" description="Helical" evidence="2">
    <location>
        <begin position="111"/>
        <end position="134"/>
    </location>
</feature>
<feature type="compositionally biased region" description="Pro residues" evidence="1">
    <location>
        <begin position="15"/>
        <end position="24"/>
    </location>
</feature>
<gene>
    <name evidence="3" type="ORF">ACFYTF_05120</name>
</gene>